<gene>
    <name evidence="1" type="ORF">Vgi01_12450</name>
</gene>
<dbReference type="InterPro" id="IPR008930">
    <property type="entry name" value="Terpenoid_cyclase/PrenylTrfase"/>
</dbReference>
<keyword evidence="2" id="KW-1185">Reference proteome</keyword>
<dbReference type="RefSeq" id="WP_199180332.1">
    <property type="nucleotide sequence ID" value="NZ_BAAAGZ010000039.1"/>
</dbReference>
<dbReference type="Gene3D" id="1.50.10.20">
    <property type="match status" value="1"/>
</dbReference>
<proteinExistence type="predicted"/>
<accession>A0ABQ4I9H7</accession>
<reference evidence="1 2" key="1">
    <citation type="submission" date="2021-01" db="EMBL/GenBank/DDBJ databases">
        <title>Whole genome shotgun sequence of Verrucosispora gifhornensis NBRC 16317.</title>
        <authorList>
            <person name="Komaki H."/>
            <person name="Tamura T."/>
        </authorList>
    </citation>
    <scope>NUCLEOTIDE SEQUENCE [LARGE SCALE GENOMIC DNA]</scope>
    <source>
        <strain evidence="1 2">NBRC 16317</strain>
    </source>
</reference>
<dbReference type="CDD" id="cd00688">
    <property type="entry name" value="ISOPREN_C2_like"/>
    <property type="match status" value="1"/>
</dbReference>
<organism evidence="1 2">
    <name type="scientific">Micromonospora gifhornensis</name>
    <dbReference type="NCBI Taxonomy" id="84594"/>
    <lineage>
        <taxon>Bacteria</taxon>
        <taxon>Bacillati</taxon>
        <taxon>Actinomycetota</taxon>
        <taxon>Actinomycetes</taxon>
        <taxon>Micromonosporales</taxon>
        <taxon>Micromonosporaceae</taxon>
        <taxon>Micromonospora</taxon>
    </lineage>
</organism>
<protein>
    <recommendedName>
        <fullName evidence="3">Prenyltransferase and squalene oxidase repeat-containing protein</fullName>
    </recommendedName>
</protein>
<sequence length="273" mass="29343">MVDIDAAIGFVVAHGDAVERARLSWLRTGAPPSPETLDSAEVGQTLGGGWPASWGDEIASVDATCFRLAELDDLGALSRPAARRALDWLAAAQRRDGCWEEDEALADVAPEWARPGDPEARLYLTANAAFWLTVAGLDARAAGPLDHRVGGAYAGVVNAAGQALAAHLNPDGSWPSFLATGWLTAAVLHRQQLFYESARIKAVLAERLPQSTPADAAWLASTLRRVGVDEQEWTMVAARRRLAETQRSDGGWTSDDGHQFDVHTTLAVIRAFR</sequence>
<dbReference type="EMBL" id="BOPA01000010">
    <property type="protein sequence ID" value="GIJ14561.1"/>
    <property type="molecule type" value="Genomic_DNA"/>
</dbReference>
<name>A0ABQ4I9H7_9ACTN</name>
<evidence type="ECO:0000313" key="1">
    <source>
        <dbReference type="EMBL" id="GIJ14561.1"/>
    </source>
</evidence>
<evidence type="ECO:0000313" key="2">
    <source>
        <dbReference type="Proteomes" id="UP000647860"/>
    </source>
</evidence>
<dbReference type="Proteomes" id="UP000647860">
    <property type="component" value="Unassembled WGS sequence"/>
</dbReference>
<comment type="caution">
    <text evidence="1">The sequence shown here is derived from an EMBL/GenBank/DDBJ whole genome shotgun (WGS) entry which is preliminary data.</text>
</comment>
<dbReference type="SUPFAM" id="SSF48239">
    <property type="entry name" value="Terpenoid cyclases/Protein prenyltransferases"/>
    <property type="match status" value="1"/>
</dbReference>
<evidence type="ECO:0008006" key="3">
    <source>
        <dbReference type="Google" id="ProtNLM"/>
    </source>
</evidence>